<sequence length="88" mass="10171">MYIEIEPREEEELKNGLKKRNDFEAKRLSRFLDYPDLTRDKNSPLFELVRRKPILVLICLISPPTIPAGAVPTLITLTTTTFCEPTPR</sequence>
<dbReference type="Proteomes" id="UP000034256">
    <property type="component" value="Unassembled WGS sequence"/>
</dbReference>
<dbReference type="EMBL" id="LCCF01000007">
    <property type="protein sequence ID" value="KKS25096.1"/>
    <property type="molecule type" value="Genomic_DNA"/>
</dbReference>
<accession>A0A0G0ZSZ3</accession>
<proteinExistence type="predicted"/>
<protein>
    <submittedName>
        <fullName evidence="1">Uncharacterized protein</fullName>
    </submittedName>
</protein>
<organism evidence="1 2">
    <name type="scientific">Candidatus Wolfebacteria bacterium GW2011_GWA2_42_10</name>
    <dbReference type="NCBI Taxonomy" id="1619004"/>
    <lineage>
        <taxon>Bacteria</taxon>
        <taxon>Candidatus Wolfeibacteriota</taxon>
    </lineage>
</organism>
<name>A0A0G0ZSZ3_9BACT</name>
<dbReference type="AlphaFoldDB" id="A0A0G0ZSZ3"/>
<evidence type="ECO:0000313" key="2">
    <source>
        <dbReference type="Proteomes" id="UP000034256"/>
    </source>
</evidence>
<gene>
    <name evidence="1" type="ORF">UU85_C0007G0011</name>
</gene>
<evidence type="ECO:0000313" key="1">
    <source>
        <dbReference type="EMBL" id="KKS25096.1"/>
    </source>
</evidence>
<reference evidence="1 2" key="1">
    <citation type="journal article" date="2015" name="Nature">
        <title>rRNA introns, odd ribosomes, and small enigmatic genomes across a large radiation of phyla.</title>
        <authorList>
            <person name="Brown C.T."/>
            <person name="Hug L.A."/>
            <person name="Thomas B.C."/>
            <person name="Sharon I."/>
            <person name="Castelle C.J."/>
            <person name="Singh A."/>
            <person name="Wilkins M.J."/>
            <person name="Williams K.H."/>
            <person name="Banfield J.F."/>
        </authorList>
    </citation>
    <scope>NUCLEOTIDE SEQUENCE [LARGE SCALE GENOMIC DNA]</scope>
</reference>
<comment type="caution">
    <text evidence="1">The sequence shown here is derived from an EMBL/GenBank/DDBJ whole genome shotgun (WGS) entry which is preliminary data.</text>
</comment>